<organism evidence="1 2">
    <name type="scientific">Pneumocystis jirovecii (strain RU7)</name>
    <name type="common">Human pneumocystis pneumonia agent</name>
    <dbReference type="NCBI Taxonomy" id="1408657"/>
    <lineage>
        <taxon>Eukaryota</taxon>
        <taxon>Fungi</taxon>
        <taxon>Dikarya</taxon>
        <taxon>Ascomycota</taxon>
        <taxon>Taphrinomycotina</taxon>
        <taxon>Pneumocystomycetes</taxon>
        <taxon>Pneumocystaceae</taxon>
        <taxon>Pneumocystis</taxon>
    </lineage>
</organism>
<dbReference type="OrthoDB" id="63112at2759"/>
<dbReference type="PANTHER" id="PTHR15396">
    <property type="entry name" value="RIBONUCLEASE P PROTEIN SUBUNIT P40"/>
    <property type="match status" value="1"/>
</dbReference>
<dbReference type="GeneID" id="28941599"/>
<accession>A0A0W4ZGU1</accession>
<dbReference type="GO" id="GO:0000172">
    <property type="term" value="C:ribonuclease MRP complex"/>
    <property type="evidence" value="ECO:0007669"/>
    <property type="project" value="TreeGrafter"/>
</dbReference>
<dbReference type="RefSeq" id="XP_018228552.1">
    <property type="nucleotide sequence ID" value="XM_018375344.1"/>
</dbReference>
<dbReference type="PANTHER" id="PTHR15396:SF1">
    <property type="entry name" value="RIBONUCLEASE P PROTEIN SUBUNIT P40"/>
    <property type="match status" value="1"/>
</dbReference>
<reference evidence="2" key="1">
    <citation type="journal article" date="2016" name="Nat. Commun.">
        <title>Genome analysis of three Pneumocystis species reveals adaptation mechanisms to life exclusively in mammalian hosts.</title>
        <authorList>
            <person name="Ma L."/>
            <person name="Chen Z."/>
            <person name="Huang D.W."/>
            <person name="Kutty G."/>
            <person name="Ishihara M."/>
            <person name="Wang H."/>
            <person name="Abouelleil A."/>
            <person name="Bishop L."/>
            <person name="Davey E."/>
            <person name="Deng R."/>
            <person name="Deng X."/>
            <person name="Fan L."/>
            <person name="Fantoni G."/>
            <person name="Fitzgerald M."/>
            <person name="Gogineni E."/>
            <person name="Goldberg J.M."/>
            <person name="Handley G."/>
            <person name="Hu X."/>
            <person name="Huber C."/>
            <person name="Jiao X."/>
            <person name="Jones K."/>
            <person name="Levin J.Z."/>
            <person name="Liu Y."/>
            <person name="Macdonald P."/>
            <person name="Melnikov A."/>
            <person name="Raley C."/>
            <person name="Sassi M."/>
            <person name="Sherman B.T."/>
            <person name="Song X."/>
            <person name="Sykes S."/>
            <person name="Tran B."/>
            <person name="Walsh L."/>
            <person name="Xia Y."/>
            <person name="Yang J."/>
            <person name="Young S."/>
            <person name="Zeng Q."/>
            <person name="Zheng X."/>
            <person name="Stephens R."/>
            <person name="Nusbaum C."/>
            <person name="Birren B.W."/>
            <person name="Azadi P."/>
            <person name="Lempicki R.A."/>
            <person name="Cuomo C.A."/>
            <person name="Kovacs J.A."/>
        </authorList>
    </citation>
    <scope>NUCLEOTIDE SEQUENCE [LARGE SCALE GENOMIC DNA]</scope>
    <source>
        <strain evidence="2">RU7</strain>
    </source>
</reference>
<dbReference type="GO" id="GO:0004526">
    <property type="term" value="F:ribonuclease P activity"/>
    <property type="evidence" value="ECO:0007669"/>
    <property type="project" value="TreeGrafter"/>
</dbReference>
<dbReference type="GO" id="GO:0000447">
    <property type="term" value="P:endonucleolytic cleavage in ITS1 to separate SSU-rRNA from 5.8S rRNA and LSU-rRNA from tricistronic rRNA transcript (SSU-rRNA, 5.8S rRNA, LSU-rRNA)"/>
    <property type="evidence" value="ECO:0007669"/>
    <property type="project" value="TreeGrafter"/>
</dbReference>
<dbReference type="STRING" id="1408657.A0A0W4ZGU1"/>
<evidence type="ECO:0000313" key="2">
    <source>
        <dbReference type="Proteomes" id="UP000053447"/>
    </source>
</evidence>
<proteinExistence type="predicted"/>
<dbReference type="Pfam" id="PF08584">
    <property type="entry name" value="Ribonuc_P_40"/>
    <property type="match status" value="1"/>
</dbReference>
<sequence>MELFGKPLKAKRKKCFITYGAPKMSLILSHPFNFSVELCLRKDDSKKVNFLLDKSTFPRFIMLNVPLSWFLRDDVFNKLIKTEILCALSMNHIDTDDVVCVNKGIIILSLTKETYEKAGLVGKLSAFSKTRSRWNVTLDMRDSSMKKGKKGFNRILWSFENNFPKDFSFKMSALNEGDIKVIEEIVGLPTRPVHFEEYELGQIPCPSFSYPEKIYDLNLNKIIRREWAIEIYEWLALVSLRADKLKTQDNIDPYISIYHISNALKEEVITFLWSGMISCTWISNLWTSLLNIQDMNWFSLTVSGFEDSPISWENCEHGYFYGGENTYTLLRLNNNNEKHVSYNLDNIIPHFLVYEYVNSYDQRS</sequence>
<name>A0A0W4ZGU1_PNEJ7</name>
<dbReference type="eggNOG" id="ENOG502S4BQ">
    <property type="taxonomic scope" value="Eukaryota"/>
</dbReference>
<evidence type="ECO:0000313" key="1">
    <source>
        <dbReference type="EMBL" id="KTW27582.1"/>
    </source>
</evidence>
<dbReference type="AlphaFoldDB" id="A0A0W4ZGU1"/>
<comment type="caution">
    <text evidence="1">The sequence shown here is derived from an EMBL/GenBank/DDBJ whole genome shotgun (WGS) entry which is preliminary data.</text>
</comment>
<gene>
    <name evidence="1" type="ORF">T551_03081</name>
</gene>
<dbReference type="Proteomes" id="UP000053447">
    <property type="component" value="Unassembled WGS sequence"/>
</dbReference>
<keyword evidence="2" id="KW-1185">Reference proteome</keyword>
<dbReference type="GO" id="GO:0001682">
    <property type="term" value="P:tRNA 5'-leader removal"/>
    <property type="evidence" value="ECO:0007669"/>
    <property type="project" value="InterPro"/>
</dbReference>
<dbReference type="InterPro" id="IPR013893">
    <property type="entry name" value="RNase_P_Rpp40"/>
</dbReference>
<dbReference type="GO" id="GO:0000171">
    <property type="term" value="F:ribonuclease MRP activity"/>
    <property type="evidence" value="ECO:0007669"/>
    <property type="project" value="TreeGrafter"/>
</dbReference>
<dbReference type="VEuPathDB" id="FungiDB:T551_03081"/>
<protein>
    <submittedName>
        <fullName evidence="1">Uncharacterized protein</fullName>
    </submittedName>
</protein>
<dbReference type="EMBL" id="LFWA01000014">
    <property type="protein sequence ID" value="KTW27582.1"/>
    <property type="molecule type" value="Genomic_DNA"/>
</dbReference>
<dbReference type="GO" id="GO:0030681">
    <property type="term" value="C:multimeric ribonuclease P complex"/>
    <property type="evidence" value="ECO:0007669"/>
    <property type="project" value="TreeGrafter"/>
</dbReference>